<evidence type="ECO:0000256" key="2">
    <source>
        <dbReference type="ARBA" id="ARBA00004752"/>
    </source>
</evidence>
<sequence>GAKIYRRGDDIVVSGKSTLSSVRITVSSDRNEAVSFLVLSALTNGAVGVRGVQKNTIGTFLTFVEKVDLVYEERLNVAYVKKLGLIKPTDVVTSPHPGFMTDWQPLWAILMTQAHGESTIHEMVFEDRFGYVNELNKFGAHLAFWDPKQPQVKAQYQFETNAQSDLSKQAVRIIGPTKLHNASAHMSDLRAGACLVLAALLAEGKSVISGAEQIERGYEQLIYKLRAIGASIDKIED</sequence>
<dbReference type="EMBL" id="PFED01000051">
    <property type="protein sequence ID" value="PJE63115.1"/>
    <property type="molecule type" value="Genomic_DNA"/>
</dbReference>
<dbReference type="SUPFAM" id="SSF55205">
    <property type="entry name" value="EPT/RTPC-like"/>
    <property type="match status" value="1"/>
</dbReference>
<keyword evidence="7" id="KW-0573">Peptidoglycan synthesis</keyword>
<dbReference type="GO" id="GO:0009252">
    <property type="term" value="P:peptidoglycan biosynthetic process"/>
    <property type="evidence" value="ECO:0007669"/>
    <property type="project" value="UniProtKB-KW"/>
</dbReference>
<reference evidence="18" key="1">
    <citation type="submission" date="2017-09" db="EMBL/GenBank/DDBJ databases">
        <title>Depth-based differentiation of microbial function through sediment-hosted aquifers and enrichment of novel symbionts in the deep terrestrial subsurface.</title>
        <authorList>
            <person name="Probst A.J."/>
            <person name="Ladd B."/>
            <person name="Jarett J.K."/>
            <person name="Geller-Mcgrath D.E."/>
            <person name="Sieber C.M.K."/>
            <person name="Emerson J.B."/>
            <person name="Anantharaman K."/>
            <person name="Thomas B.C."/>
            <person name="Malmstrom R."/>
            <person name="Stieglmeier M."/>
            <person name="Klingl A."/>
            <person name="Woyke T."/>
            <person name="Ryan C.M."/>
            <person name="Banfield J.F."/>
        </authorList>
    </citation>
    <scope>NUCLEOTIDE SEQUENCE [LARGE SCALE GENOMIC DNA]</scope>
</reference>
<evidence type="ECO:0000256" key="9">
    <source>
        <dbReference type="ARBA" id="ARBA00023316"/>
    </source>
</evidence>
<evidence type="ECO:0000256" key="12">
    <source>
        <dbReference type="ARBA" id="ARBA00039754"/>
    </source>
</evidence>
<dbReference type="PANTHER" id="PTHR43783:SF1">
    <property type="entry name" value="UDP-N-ACETYLGLUCOSAMINE 1-CARBOXYVINYLTRANSFERASE"/>
    <property type="match status" value="1"/>
</dbReference>
<protein>
    <recommendedName>
        <fullName evidence="12">UDP-N-acetylglucosamine 1-carboxyvinyltransferase</fullName>
        <ecNumber evidence="11">2.5.1.7</ecNumber>
    </recommendedName>
    <alternativeName>
        <fullName evidence="13">Enoylpyruvate transferase</fullName>
    </alternativeName>
    <alternativeName>
        <fullName evidence="14">UDP-N-acetylglucosamine enolpyruvyl transferase</fullName>
    </alternativeName>
</protein>
<evidence type="ECO:0000256" key="6">
    <source>
        <dbReference type="ARBA" id="ARBA00022960"/>
    </source>
</evidence>
<comment type="pathway">
    <text evidence="2">Cell wall biogenesis; peptidoglycan biosynthesis.</text>
</comment>
<dbReference type="GO" id="GO:0008760">
    <property type="term" value="F:UDP-N-acetylglucosamine 1-carboxyvinyltransferase activity"/>
    <property type="evidence" value="ECO:0007669"/>
    <property type="project" value="UniProtKB-EC"/>
</dbReference>
<evidence type="ECO:0000256" key="5">
    <source>
        <dbReference type="ARBA" id="ARBA00022679"/>
    </source>
</evidence>
<keyword evidence="8" id="KW-0131">Cell cycle</keyword>
<dbReference type="AlphaFoldDB" id="A0A2M8KT65"/>
<evidence type="ECO:0000256" key="7">
    <source>
        <dbReference type="ARBA" id="ARBA00022984"/>
    </source>
</evidence>
<name>A0A2M8KT65_9BACT</name>
<proteinExistence type="inferred from homology"/>
<evidence type="ECO:0000259" key="16">
    <source>
        <dbReference type="Pfam" id="PF00275"/>
    </source>
</evidence>
<evidence type="ECO:0000256" key="3">
    <source>
        <dbReference type="ARBA" id="ARBA00022490"/>
    </source>
</evidence>
<evidence type="ECO:0000256" key="13">
    <source>
        <dbReference type="ARBA" id="ARBA00042443"/>
    </source>
</evidence>
<evidence type="ECO:0000313" key="17">
    <source>
        <dbReference type="EMBL" id="PJE63115.1"/>
    </source>
</evidence>
<accession>A0A2M8KT65</accession>
<evidence type="ECO:0000256" key="10">
    <source>
        <dbReference type="ARBA" id="ARBA00038367"/>
    </source>
</evidence>
<organism evidence="17 18">
    <name type="scientific">Candidatus Roizmanbacteria bacterium CG10_big_fil_rev_8_21_14_0_10_39_6</name>
    <dbReference type="NCBI Taxonomy" id="1974853"/>
    <lineage>
        <taxon>Bacteria</taxon>
        <taxon>Candidatus Roizmaniibacteriota</taxon>
    </lineage>
</organism>
<dbReference type="InterPro" id="IPR013792">
    <property type="entry name" value="RNA3'P_cycl/enolpyr_Trfase_a/b"/>
</dbReference>
<dbReference type="Proteomes" id="UP000229554">
    <property type="component" value="Unassembled WGS sequence"/>
</dbReference>
<evidence type="ECO:0000256" key="11">
    <source>
        <dbReference type="ARBA" id="ARBA00039108"/>
    </source>
</evidence>
<evidence type="ECO:0000313" key="18">
    <source>
        <dbReference type="Proteomes" id="UP000229554"/>
    </source>
</evidence>
<keyword evidence="5" id="KW-0808">Transferase</keyword>
<dbReference type="InterPro" id="IPR050068">
    <property type="entry name" value="MurA_subfamily"/>
</dbReference>
<gene>
    <name evidence="17" type="ORF">COU88_01280</name>
</gene>
<dbReference type="EC" id="2.5.1.7" evidence="11"/>
<keyword evidence="9" id="KW-0961">Cell wall biogenesis/degradation</keyword>
<evidence type="ECO:0000256" key="15">
    <source>
        <dbReference type="ARBA" id="ARBA00047527"/>
    </source>
</evidence>
<dbReference type="GO" id="GO:0071555">
    <property type="term" value="P:cell wall organization"/>
    <property type="evidence" value="ECO:0007669"/>
    <property type="project" value="UniProtKB-KW"/>
</dbReference>
<comment type="similarity">
    <text evidence="10">Belongs to the EPSP synthase family. MurA subfamily.</text>
</comment>
<dbReference type="PANTHER" id="PTHR43783">
    <property type="entry name" value="UDP-N-ACETYLGLUCOSAMINE 1-CARBOXYVINYLTRANSFERASE"/>
    <property type="match status" value="1"/>
</dbReference>
<evidence type="ECO:0000256" key="4">
    <source>
        <dbReference type="ARBA" id="ARBA00022618"/>
    </source>
</evidence>
<comment type="catalytic activity">
    <reaction evidence="15">
        <text>phosphoenolpyruvate + UDP-N-acetyl-alpha-D-glucosamine = UDP-N-acetyl-3-O-(1-carboxyvinyl)-alpha-D-glucosamine + phosphate</text>
        <dbReference type="Rhea" id="RHEA:18681"/>
        <dbReference type="ChEBI" id="CHEBI:43474"/>
        <dbReference type="ChEBI" id="CHEBI:57705"/>
        <dbReference type="ChEBI" id="CHEBI:58702"/>
        <dbReference type="ChEBI" id="CHEBI:68483"/>
        <dbReference type="EC" id="2.5.1.7"/>
    </reaction>
</comment>
<feature type="domain" description="Enolpyruvate transferase" evidence="16">
    <location>
        <begin position="1"/>
        <end position="225"/>
    </location>
</feature>
<evidence type="ECO:0000256" key="14">
    <source>
        <dbReference type="ARBA" id="ARBA00042842"/>
    </source>
</evidence>
<keyword evidence="4" id="KW-0132">Cell division</keyword>
<dbReference type="GO" id="GO:0008360">
    <property type="term" value="P:regulation of cell shape"/>
    <property type="evidence" value="ECO:0007669"/>
    <property type="project" value="UniProtKB-KW"/>
</dbReference>
<dbReference type="GO" id="GO:0051301">
    <property type="term" value="P:cell division"/>
    <property type="evidence" value="ECO:0007669"/>
    <property type="project" value="UniProtKB-KW"/>
</dbReference>
<dbReference type="Pfam" id="PF00275">
    <property type="entry name" value="EPSP_synthase"/>
    <property type="match status" value="1"/>
</dbReference>
<evidence type="ECO:0000256" key="8">
    <source>
        <dbReference type="ARBA" id="ARBA00023306"/>
    </source>
</evidence>
<dbReference type="InterPro" id="IPR036968">
    <property type="entry name" value="Enolpyruvate_Tfrase_sf"/>
</dbReference>
<comment type="caution">
    <text evidence="17">The sequence shown here is derived from an EMBL/GenBank/DDBJ whole genome shotgun (WGS) entry which is preliminary data.</text>
</comment>
<dbReference type="Gene3D" id="3.65.10.10">
    <property type="entry name" value="Enolpyruvate transferase domain"/>
    <property type="match status" value="1"/>
</dbReference>
<feature type="non-terminal residue" evidence="17">
    <location>
        <position position="1"/>
    </location>
</feature>
<comment type="subcellular location">
    <subcellularLocation>
        <location evidence="1">Cytoplasm</location>
    </subcellularLocation>
</comment>
<dbReference type="GO" id="GO:0005737">
    <property type="term" value="C:cytoplasm"/>
    <property type="evidence" value="ECO:0007669"/>
    <property type="project" value="UniProtKB-SubCell"/>
</dbReference>
<keyword evidence="6" id="KW-0133">Cell shape</keyword>
<keyword evidence="3" id="KW-0963">Cytoplasm</keyword>
<dbReference type="InterPro" id="IPR001986">
    <property type="entry name" value="Enolpyruvate_Tfrase_dom"/>
</dbReference>
<evidence type="ECO:0000256" key="1">
    <source>
        <dbReference type="ARBA" id="ARBA00004496"/>
    </source>
</evidence>